<reference evidence="2" key="2">
    <citation type="submission" date="2023-02" db="EMBL/GenBank/DDBJ databases">
        <authorList>
            <consortium name="DOE Joint Genome Institute"/>
            <person name="Mondo S.J."/>
            <person name="Chang Y."/>
            <person name="Wang Y."/>
            <person name="Ahrendt S."/>
            <person name="Andreopoulos W."/>
            <person name="Barry K."/>
            <person name="Beard J."/>
            <person name="Benny G.L."/>
            <person name="Blankenship S."/>
            <person name="Bonito G."/>
            <person name="Cuomo C."/>
            <person name="Desiro A."/>
            <person name="Gervers K.A."/>
            <person name="Hundley H."/>
            <person name="Kuo A."/>
            <person name="LaButti K."/>
            <person name="Lang B.F."/>
            <person name="Lipzen A."/>
            <person name="O'Donnell K."/>
            <person name="Pangilinan J."/>
            <person name="Reynolds N."/>
            <person name="Sandor L."/>
            <person name="Smith M.W."/>
            <person name="Tsang A."/>
            <person name="Grigoriev I.V."/>
            <person name="Stajich J.E."/>
            <person name="Spatafora J.W."/>
        </authorList>
    </citation>
    <scope>NUCLEOTIDE SEQUENCE</scope>
    <source>
        <strain evidence="2">RSA 2281</strain>
    </source>
</reference>
<evidence type="ECO:0000313" key="2">
    <source>
        <dbReference type="EMBL" id="KAI9256565.1"/>
    </source>
</evidence>
<protein>
    <submittedName>
        <fullName evidence="2">Uncharacterized protein</fullName>
    </submittedName>
</protein>
<keyword evidence="1" id="KW-0812">Transmembrane</keyword>
<name>A0AAD5PC01_9FUNG</name>
<gene>
    <name evidence="2" type="ORF">BDA99DRAFT_516779</name>
</gene>
<dbReference type="AlphaFoldDB" id="A0AAD5PC01"/>
<keyword evidence="3" id="KW-1185">Reference proteome</keyword>
<proteinExistence type="predicted"/>
<accession>A0AAD5PC01</accession>
<sequence>MIVLVAVLHVRFALVVVFVAAAVVAVYVELLLLSKINVNVHVRTIIAVSFDAYNASKYTVKYIQKHSTRIGRRPRQVNTLYKQLIVLME</sequence>
<dbReference type="Proteomes" id="UP001209540">
    <property type="component" value="Unassembled WGS sequence"/>
</dbReference>
<organism evidence="2 3">
    <name type="scientific">Phascolomyces articulosus</name>
    <dbReference type="NCBI Taxonomy" id="60185"/>
    <lineage>
        <taxon>Eukaryota</taxon>
        <taxon>Fungi</taxon>
        <taxon>Fungi incertae sedis</taxon>
        <taxon>Mucoromycota</taxon>
        <taxon>Mucoromycotina</taxon>
        <taxon>Mucoromycetes</taxon>
        <taxon>Mucorales</taxon>
        <taxon>Lichtheimiaceae</taxon>
        <taxon>Phascolomyces</taxon>
    </lineage>
</organism>
<evidence type="ECO:0000256" key="1">
    <source>
        <dbReference type="SAM" id="Phobius"/>
    </source>
</evidence>
<evidence type="ECO:0000313" key="3">
    <source>
        <dbReference type="Proteomes" id="UP001209540"/>
    </source>
</evidence>
<keyword evidence="1" id="KW-0472">Membrane</keyword>
<keyword evidence="1" id="KW-1133">Transmembrane helix</keyword>
<reference evidence="2" key="1">
    <citation type="journal article" date="2022" name="IScience">
        <title>Evolution of zygomycete secretomes and the origins of terrestrial fungal ecologies.</title>
        <authorList>
            <person name="Chang Y."/>
            <person name="Wang Y."/>
            <person name="Mondo S."/>
            <person name="Ahrendt S."/>
            <person name="Andreopoulos W."/>
            <person name="Barry K."/>
            <person name="Beard J."/>
            <person name="Benny G.L."/>
            <person name="Blankenship S."/>
            <person name="Bonito G."/>
            <person name="Cuomo C."/>
            <person name="Desiro A."/>
            <person name="Gervers K.A."/>
            <person name="Hundley H."/>
            <person name="Kuo A."/>
            <person name="LaButti K."/>
            <person name="Lang B.F."/>
            <person name="Lipzen A."/>
            <person name="O'Donnell K."/>
            <person name="Pangilinan J."/>
            <person name="Reynolds N."/>
            <person name="Sandor L."/>
            <person name="Smith M.E."/>
            <person name="Tsang A."/>
            <person name="Grigoriev I.V."/>
            <person name="Stajich J.E."/>
            <person name="Spatafora J.W."/>
        </authorList>
    </citation>
    <scope>NUCLEOTIDE SEQUENCE</scope>
    <source>
        <strain evidence="2">RSA 2281</strain>
    </source>
</reference>
<comment type="caution">
    <text evidence="2">The sequence shown here is derived from an EMBL/GenBank/DDBJ whole genome shotgun (WGS) entry which is preliminary data.</text>
</comment>
<dbReference type="EMBL" id="JAIXMP010000021">
    <property type="protein sequence ID" value="KAI9256565.1"/>
    <property type="molecule type" value="Genomic_DNA"/>
</dbReference>
<feature type="transmembrane region" description="Helical" evidence="1">
    <location>
        <begin position="12"/>
        <end position="33"/>
    </location>
</feature>